<gene>
    <name evidence="1" type="ORF">FYJ73_03810</name>
</gene>
<protein>
    <submittedName>
        <fullName evidence="1">Uncharacterized protein</fullName>
    </submittedName>
</protein>
<evidence type="ECO:0000313" key="1">
    <source>
        <dbReference type="EMBL" id="MST83808.1"/>
    </source>
</evidence>
<evidence type="ECO:0000313" key="2">
    <source>
        <dbReference type="Proteomes" id="UP000438914"/>
    </source>
</evidence>
<dbReference type="Proteomes" id="UP000438914">
    <property type="component" value="Unassembled WGS sequence"/>
</dbReference>
<name>A0A7K0KD81_9BACT</name>
<dbReference type="AlphaFoldDB" id="A0A7K0KD81"/>
<comment type="caution">
    <text evidence="1">The sequence shown here is derived from an EMBL/GenBank/DDBJ whole genome shotgun (WGS) entry which is preliminary data.</text>
</comment>
<accession>A0A7K0KD81</accession>
<proteinExistence type="predicted"/>
<reference evidence="1 2" key="1">
    <citation type="submission" date="2019-08" db="EMBL/GenBank/DDBJ databases">
        <title>In-depth cultivation of the pig gut microbiome towards novel bacterial diversity and tailored functional studies.</title>
        <authorList>
            <person name="Wylensek D."/>
            <person name="Hitch T.C.A."/>
            <person name="Clavel T."/>
        </authorList>
    </citation>
    <scope>NUCLEOTIDE SEQUENCE [LARGE SCALE GENOMIC DNA]</scope>
    <source>
        <strain evidence="1 2">LKV-178-WT-2A</strain>
    </source>
</reference>
<keyword evidence="2" id="KW-1185">Reference proteome</keyword>
<dbReference type="EMBL" id="VUNG01000005">
    <property type="protein sequence ID" value="MST83808.1"/>
    <property type="molecule type" value="Genomic_DNA"/>
</dbReference>
<sequence length="146" mass="16620">MIENREDVARILFSPKMIHNGTLLPAAFELRSHISEDYLSVLRTSIPSWKEEMQLVPNRRNRTAIAYSTLNVGETRALSDDDTIFDVVAYPSEKFKSHAGITIKYKGEKVIGGIPIKQSSLTAESFIRLAIRYKLLVLARKEVHYL</sequence>
<organism evidence="1 2">
    <name type="scientific">Hallella mizrahii</name>
    <dbReference type="NCBI Taxonomy" id="2606637"/>
    <lineage>
        <taxon>Bacteria</taxon>
        <taxon>Pseudomonadati</taxon>
        <taxon>Bacteroidota</taxon>
        <taxon>Bacteroidia</taxon>
        <taxon>Bacteroidales</taxon>
        <taxon>Prevotellaceae</taxon>
        <taxon>Hallella</taxon>
    </lineage>
</organism>
<dbReference type="RefSeq" id="WP_154533387.1">
    <property type="nucleotide sequence ID" value="NZ_VUNG01000005.1"/>
</dbReference>